<reference evidence="2 3" key="1">
    <citation type="submission" date="2018-03" db="EMBL/GenBank/DDBJ databases">
        <title>Genomes of Pezizomycetes fungi and the evolution of truffles.</title>
        <authorList>
            <person name="Murat C."/>
            <person name="Payen T."/>
            <person name="Noel B."/>
            <person name="Kuo A."/>
            <person name="Martin F.M."/>
        </authorList>
    </citation>
    <scope>NUCLEOTIDE SEQUENCE [LARGE SCALE GENOMIC DNA]</scope>
    <source>
        <strain evidence="2">091103-1</strain>
    </source>
</reference>
<evidence type="ECO:0000313" key="2">
    <source>
        <dbReference type="EMBL" id="PWW75409.1"/>
    </source>
</evidence>
<feature type="region of interest" description="Disordered" evidence="1">
    <location>
        <begin position="114"/>
        <end position="234"/>
    </location>
</feature>
<sequence length="251" mass="27702">MNPDSSSSRNRGGKQPEHPEEGGQRGPNTDWTLYSLYTQAEARKAKIERTVSQLPRIAAQAEEYLTQEMANVEDAYFEGICSEDPAEAQKLIEEAVARIQAFFNDLGNRMRADNIKRCPAPTDPGNRPAVASPADKASSQAGESSAMGARRQQQPRSLGVLPGEPENDPAEEGLMHPGVRVRVMPAPPVRRVTFADTGASPNPPSGPSLRMSRSFSFVRSRKRNSGESKSEKVKDLWKKVRVRLRKEDPSY</sequence>
<feature type="compositionally biased region" description="Low complexity" evidence="1">
    <location>
        <begin position="208"/>
        <end position="218"/>
    </location>
</feature>
<feature type="compositionally biased region" description="Basic and acidic residues" evidence="1">
    <location>
        <begin position="14"/>
        <end position="23"/>
    </location>
</feature>
<organism evidence="2 3">
    <name type="scientific">Tuber magnatum</name>
    <name type="common">white Piedmont truffle</name>
    <dbReference type="NCBI Taxonomy" id="42249"/>
    <lineage>
        <taxon>Eukaryota</taxon>
        <taxon>Fungi</taxon>
        <taxon>Dikarya</taxon>
        <taxon>Ascomycota</taxon>
        <taxon>Pezizomycotina</taxon>
        <taxon>Pezizomycetes</taxon>
        <taxon>Pezizales</taxon>
        <taxon>Tuberaceae</taxon>
        <taxon>Tuber</taxon>
    </lineage>
</organism>
<dbReference type="Proteomes" id="UP000246991">
    <property type="component" value="Unassembled WGS sequence"/>
</dbReference>
<gene>
    <name evidence="2" type="ORF">C7212DRAFT_345394</name>
</gene>
<dbReference type="STRING" id="42249.A0A317SLS0"/>
<feature type="compositionally biased region" description="Basic and acidic residues" evidence="1">
    <location>
        <begin position="224"/>
        <end position="234"/>
    </location>
</feature>
<evidence type="ECO:0000256" key="1">
    <source>
        <dbReference type="SAM" id="MobiDB-lite"/>
    </source>
</evidence>
<dbReference type="EMBL" id="PYWC01000046">
    <property type="protein sequence ID" value="PWW75409.1"/>
    <property type="molecule type" value="Genomic_DNA"/>
</dbReference>
<accession>A0A317SLS0</accession>
<evidence type="ECO:0000313" key="3">
    <source>
        <dbReference type="Proteomes" id="UP000246991"/>
    </source>
</evidence>
<feature type="compositionally biased region" description="Low complexity" evidence="1">
    <location>
        <begin position="177"/>
        <end position="192"/>
    </location>
</feature>
<proteinExistence type="predicted"/>
<feature type="region of interest" description="Disordered" evidence="1">
    <location>
        <begin position="1"/>
        <end position="30"/>
    </location>
</feature>
<dbReference type="AlphaFoldDB" id="A0A317SLS0"/>
<dbReference type="OrthoDB" id="5415394at2759"/>
<comment type="caution">
    <text evidence="2">The sequence shown here is derived from an EMBL/GenBank/DDBJ whole genome shotgun (WGS) entry which is preliminary data.</text>
</comment>
<protein>
    <submittedName>
        <fullName evidence="2">Uncharacterized protein</fullName>
    </submittedName>
</protein>
<keyword evidence="3" id="KW-1185">Reference proteome</keyword>
<name>A0A317SLS0_9PEZI</name>
<feature type="compositionally biased region" description="Polar residues" evidence="1">
    <location>
        <begin position="1"/>
        <end position="10"/>
    </location>
</feature>